<dbReference type="Pfam" id="PF16499">
    <property type="entry name" value="Melibiase_2"/>
    <property type="match status" value="1"/>
</dbReference>
<reference evidence="13" key="1">
    <citation type="submission" date="2021-01" db="UniProtKB">
        <authorList>
            <consortium name="EnsemblMetazoa"/>
        </authorList>
    </citation>
    <scope>IDENTIFICATION</scope>
</reference>
<evidence type="ECO:0000313" key="14">
    <source>
        <dbReference type="Proteomes" id="UP000594260"/>
    </source>
</evidence>
<dbReference type="Gene3D" id="2.60.40.1180">
    <property type="entry name" value="Golgi alpha-mannosidase II"/>
    <property type="match status" value="1"/>
</dbReference>
<dbReference type="GO" id="GO:0009311">
    <property type="term" value="P:oligosaccharide metabolic process"/>
    <property type="evidence" value="ECO:0007669"/>
    <property type="project" value="TreeGrafter"/>
</dbReference>
<dbReference type="GO" id="GO:0016020">
    <property type="term" value="C:membrane"/>
    <property type="evidence" value="ECO:0007669"/>
    <property type="project" value="GOC"/>
</dbReference>
<evidence type="ECO:0000256" key="9">
    <source>
        <dbReference type="ARBA" id="ARBA00023295"/>
    </source>
</evidence>
<evidence type="ECO:0000256" key="8">
    <source>
        <dbReference type="ARBA" id="ARBA00023228"/>
    </source>
</evidence>
<evidence type="ECO:0000256" key="1">
    <source>
        <dbReference type="ARBA" id="ARBA00004371"/>
    </source>
</evidence>
<keyword evidence="5" id="KW-0443">Lipid metabolism</keyword>
<dbReference type="EnsemblMetazoa" id="XM_022790913">
    <property type="protein sequence ID" value="XP_022646648"/>
    <property type="gene ID" value="LOC111244156"/>
</dbReference>
<comment type="similarity">
    <text evidence="2 10">Belongs to the glycosyl hydrolase 27 family.</text>
</comment>
<comment type="subcellular location">
    <subcellularLocation>
        <location evidence="1">Lysosome</location>
    </subcellularLocation>
</comment>
<evidence type="ECO:0000256" key="10">
    <source>
        <dbReference type="RuleBase" id="RU361168"/>
    </source>
</evidence>
<dbReference type="OrthoDB" id="5795902at2759"/>
<sequence length="452" mass="50849">MGWSLNRLWILPIVWVTAPNKDQFGVAGLNNGLALTPPMGWLSWERFLCQVDCKAYPDSCISERLYTSIADVMALEGYLDAGYDLVNIDDCWMADKRDFDGILQANYTRFPHGIQWLANYVHARGLRLGIYQDCGTKTCGGYPGSQGFFDKDAKTYASWGVDMLKLDGCYANEEDMDQIYPEMTRALNRSGRPIIFSCSWPAYQFQHRTPDYESISRHCNLWRNFDDIGDSWASVTSIMDYYAEIQDILIPFNGPGAWNDPDMLVIGNFGLSVDQAKTQMAIWAILAAPLFMSTDLRSIRPEYKKILLNKAIIGVNQDLYGIMGRQIYNMNSIQIWIRPVGPRATDGSMSAAIAIHNRYSMGSPRLVNVSLSSMGMNYEGGYTVNDLFERQVSNLTLFPSDRLAVRVNPSGVVMVKATIRDISASVKNPQSLNVFKDSVRSDTPDRTAFSTE</sequence>
<evidence type="ECO:0000256" key="3">
    <source>
        <dbReference type="ARBA" id="ARBA00011738"/>
    </source>
</evidence>
<dbReference type="InterPro" id="IPR013780">
    <property type="entry name" value="Glyco_hydro_b"/>
</dbReference>
<dbReference type="CDD" id="cd14792">
    <property type="entry name" value="GH27"/>
    <property type="match status" value="1"/>
</dbReference>
<feature type="signal peptide" evidence="11">
    <location>
        <begin position="1"/>
        <end position="19"/>
    </location>
</feature>
<dbReference type="SUPFAM" id="SSF51445">
    <property type="entry name" value="(Trans)glycosidases"/>
    <property type="match status" value="1"/>
</dbReference>
<keyword evidence="7" id="KW-0325">Glycoprotein</keyword>
<dbReference type="Pfam" id="PF17450">
    <property type="entry name" value="Melibiase_2_C"/>
    <property type="match status" value="1"/>
</dbReference>
<evidence type="ECO:0000256" key="11">
    <source>
        <dbReference type="SAM" id="SignalP"/>
    </source>
</evidence>
<dbReference type="EnsemblMetazoa" id="XM_022790915">
    <property type="protein sequence ID" value="XP_022646650"/>
    <property type="gene ID" value="LOC111244156"/>
</dbReference>
<keyword evidence="11" id="KW-0732">Signal</keyword>
<dbReference type="Proteomes" id="UP000594260">
    <property type="component" value="Unplaced"/>
</dbReference>
<dbReference type="RefSeq" id="XP_022646648.1">
    <property type="nucleotide sequence ID" value="XM_022790913.1"/>
</dbReference>
<dbReference type="GO" id="GO:0016139">
    <property type="term" value="P:glycoside catabolic process"/>
    <property type="evidence" value="ECO:0007669"/>
    <property type="project" value="TreeGrafter"/>
</dbReference>
<evidence type="ECO:0000256" key="6">
    <source>
        <dbReference type="ARBA" id="ARBA00023157"/>
    </source>
</evidence>
<dbReference type="PANTHER" id="PTHR11452">
    <property type="entry name" value="ALPHA-GALACTOSIDASE/ALPHA-N-ACETYLGALACTOSAMINIDASE"/>
    <property type="match status" value="1"/>
</dbReference>
<dbReference type="RefSeq" id="XP_022646649.1">
    <property type="nucleotide sequence ID" value="XM_022790914.1"/>
</dbReference>
<dbReference type="GO" id="GO:0019377">
    <property type="term" value="P:glycolipid catabolic process"/>
    <property type="evidence" value="ECO:0007669"/>
    <property type="project" value="UniProtKB-ARBA"/>
</dbReference>
<proteinExistence type="inferred from homology"/>
<dbReference type="EnsemblMetazoa" id="XM_022790912">
    <property type="protein sequence ID" value="XP_022646647"/>
    <property type="gene ID" value="LOC111244156"/>
</dbReference>
<dbReference type="InterPro" id="IPR013785">
    <property type="entry name" value="Aldolase_TIM"/>
</dbReference>
<dbReference type="Gene3D" id="3.20.20.70">
    <property type="entry name" value="Aldolase class I"/>
    <property type="match status" value="1"/>
</dbReference>
<dbReference type="EnsemblMetazoa" id="XM_022790911">
    <property type="protein sequence ID" value="XP_022646646"/>
    <property type="gene ID" value="LOC111244156"/>
</dbReference>
<dbReference type="OMA" id="NIIDWFF"/>
<evidence type="ECO:0000313" key="13">
    <source>
        <dbReference type="EnsemblMetazoa" id="XP_022646648"/>
    </source>
</evidence>
<dbReference type="InterPro" id="IPR000111">
    <property type="entry name" value="Glyco_hydro_27/36_CS"/>
</dbReference>
<dbReference type="GO" id="GO:0004557">
    <property type="term" value="F:alpha-galactosidase activity"/>
    <property type="evidence" value="ECO:0007669"/>
    <property type="project" value="TreeGrafter"/>
</dbReference>
<dbReference type="InterPro" id="IPR017853">
    <property type="entry name" value="GH"/>
</dbReference>
<dbReference type="PANTHER" id="PTHR11452:SF83">
    <property type="entry name" value="ALPHA-GALACTOSIDASE"/>
    <property type="match status" value="1"/>
</dbReference>
<keyword evidence="4 10" id="KW-0378">Hydrolase</keyword>
<dbReference type="AlphaFoldDB" id="A0A7M7J475"/>
<keyword evidence="9 10" id="KW-0326">Glycosidase</keyword>
<evidence type="ECO:0000256" key="7">
    <source>
        <dbReference type="ARBA" id="ARBA00023180"/>
    </source>
</evidence>
<keyword evidence="6 10" id="KW-1015">Disulfide bond</keyword>
<dbReference type="EC" id="3.2.1.-" evidence="10"/>
<feature type="domain" description="Alpha galactosidase A C-terminal" evidence="12">
    <location>
        <begin position="321"/>
        <end position="411"/>
    </location>
</feature>
<evidence type="ECO:0000256" key="2">
    <source>
        <dbReference type="ARBA" id="ARBA00009743"/>
    </source>
</evidence>
<dbReference type="EnsemblMetazoa" id="XM_022790914">
    <property type="protein sequence ID" value="XP_022646649"/>
    <property type="gene ID" value="LOC111244156"/>
</dbReference>
<dbReference type="KEGG" id="vde:111244156"/>
<dbReference type="InterPro" id="IPR035373">
    <property type="entry name" value="Melibiase/NAGA_C"/>
</dbReference>
<dbReference type="GO" id="GO:0005764">
    <property type="term" value="C:lysosome"/>
    <property type="evidence" value="ECO:0007669"/>
    <property type="project" value="UniProtKB-SubCell"/>
</dbReference>
<dbReference type="InParanoid" id="A0A7M7J475"/>
<dbReference type="RefSeq" id="XP_022646647.1">
    <property type="nucleotide sequence ID" value="XM_022790912.1"/>
</dbReference>
<name>A0A7M7J475_VARDE</name>
<evidence type="ECO:0000259" key="12">
    <source>
        <dbReference type="Pfam" id="PF17450"/>
    </source>
</evidence>
<dbReference type="SUPFAM" id="SSF51011">
    <property type="entry name" value="Glycosyl hydrolase domain"/>
    <property type="match status" value="1"/>
</dbReference>
<dbReference type="InterPro" id="IPR002241">
    <property type="entry name" value="Glyco_hydro_27"/>
</dbReference>
<dbReference type="PRINTS" id="PR00740">
    <property type="entry name" value="GLHYDRLASE27"/>
</dbReference>
<comment type="subunit">
    <text evidence="3 10">Homodimer.</text>
</comment>
<feature type="chain" id="PRO_5033596958" description="Alpha-galactosidase" evidence="11">
    <location>
        <begin position="20"/>
        <end position="452"/>
    </location>
</feature>
<keyword evidence="14" id="KW-1185">Reference proteome</keyword>
<dbReference type="RefSeq" id="XP_022646650.1">
    <property type="nucleotide sequence ID" value="XM_022790915.1"/>
</dbReference>
<dbReference type="GeneID" id="111244156"/>
<accession>A0A7M7J475</accession>
<dbReference type="FunCoup" id="A0A7M7J475">
    <property type="interactions" value="830"/>
</dbReference>
<protein>
    <recommendedName>
        <fullName evidence="10">Alpha-galactosidase</fullName>
        <ecNumber evidence="10">3.2.1.-</ecNumber>
    </recommendedName>
</protein>
<organism evidence="13 14">
    <name type="scientific">Varroa destructor</name>
    <name type="common">Honeybee mite</name>
    <dbReference type="NCBI Taxonomy" id="109461"/>
    <lineage>
        <taxon>Eukaryota</taxon>
        <taxon>Metazoa</taxon>
        <taxon>Ecdysozoa</taxon>
        <taxon>Arthropoda</taxon>
        <taxon>Chelicerata</taxon>
        <taxon>Arachnida</taxon>
        <taxon>Acari</taxon>
        <taxon>Parasitiformes</taxon>
        <taxon>Mesostigmata</taxon>
        <taxon>Gamasina</taxon>
        <taxon>Dermanyssoidea</taxon>
        <taxon>Varroidae</taxon>
        <taxon>Varroa</taxon>
    </lineage>
</organism>
<dbReference type="PROSITE" id="PS00512">
    <property type="entry name" value="ALPHA_GALACTOSIDASE"/>
    <property type="match status" value="1"/>
</dbReference>
<evidence type="ECO:0000256" key="4">
    <source>
        <dbReference type="ARBA" id="ARBA00022801"/>
    </source>
</evidence>
<dbReference type="FunFam" id="3.20.20.70:FF:000070">
    <property type="entry name" value="Alpha-galactosidase"/>
    <property type="match status" value="1"/>
</dbReference>
<evidence type="ECO:0000256" key="5">
    <source>
        <dbReference type="ARBA" id="ARBA00023098"/>
    </source>
</evidence>
<dbReference type="RefSeq" id="XP_022646646.1">
    <property type="nucleotide sequence ID" value="XM_022790911.1"/>
</dbReference>
<keyword evidence="8" id="KW-0458">Lysosome</keyword>